<evidence type="ECO:0000313" key="12">
    <source>
        <dbReference type="EnsemblPlants" id="AUR62017685-RA:cds"/>
    </source>
</evidence>
<dbReference type="InterPro" id="IPR018221">
    <property type="entry name" value="Glyco_hydro_9_His_AS"/>
</dbReference>
<feature type="compositionally biased region" description="Polar residues" evidence="10">
    <location>
        <begin position="555"/>
        <end position="565"/>
    </location>
</feature>
<dbReference type="AlphaFoldDB" id="A0A803LRV6"/>
<dbReference type="EnsemblPlants" id="AUR62017685-RA">
    <property type="protein sequence ID" value="AUR62017685-RA:cds"/>
    <property type="gene ID" value="AUR62017685"/>
</dbReference>
<dbReference type="InterPro" id="IPR008928">
    <property type="entry name" value="6-hairpin_glycosidase_sf"/>
</dbReference>
<proteinExistence type="inferred from homology"/>
<accession>A0A803LRV6</accession>
<evidence type="ECO:0000256" key="9">
    <source>
        <dbReference type="RuleBase" id="RU361166"/>
    </source>
</evidence>
<feature type="domain" description="Glycoside hydrolase family 9" evidence="11">
    <location>
        <begin position="36"/>
        <end position="494"/>
    </location>
</feature>
<evidence type="ECO:0000313" key="13">
    <source>
        <dbReference type="Proteomes" id="UP000596660"/>
    </source>
</evidence>
<dbReference type="GO" id="GO:0030245">
    <property type="term" value="P:cellulose catabolic process"/>
    <property type="evidence" value="ECO:0007669"/>
    <property type="project" value="UniProtKB-KW"/>
</dbReference>
<dbReference type="EC" id="3.2.1.4" evidence="9"/>
<keyword evidence="5 8" id="KW-0119">Carbohydrate metabolism</keyword>
<dbReference type="Pfam" id="PF00759">
    <property type="entry name" value="Glyco_hydro_9"/>
    <property type="match status" value="1"/>
</dbReference>
<organism evidence="12 13">
    <name type="scientific">Chenopodium quinoa</name>
    <name type="common">Quinoa</name>
    <dbReference type="NCBI Taxonomy" id="63459"/>
    <lineage>
        <taxon>Eukaryota</taxon>
        <taxon>Viridiplantae</taxon>
        <taxon>Streptophyta</taxon>
        <taxon>Embryophyta</taxon>
        <taxon>Tracheophyta</taxon>
        <taxon>Spermatophyta</taxon>
        <taxon>Magnoliopsida</taxon>
        <taxon>eudicotyledons</taxon>
        <taxon>Gunneridae</taxon>
        <taxon>Pentapetalae</taxon>
        <taxon>Caryophyllales</taxon>
        <taxon>Chenopodiaceae</taxon>
        <taxon>Chenopodioideae</taxon>
        <taxon>Atripliceae</taxon>
        <taxon>Chenopodium</taxon>
    </lineage>
</organism>
<evidence type="ECO:0000256" key="8">
    <source>
        <dbReference type="PROSITE-ProRule" id="PRU10059"/>
    </source>
</evidence>
<comment type="similarity">
    <text evidence="2 8 9">Belongs to the glycosyl hydrolase 9 (cellulase E) family.</text>
</comment>
<evidence type="ECO:0000256" key="1">
    <source>
        <dbReference type="ARBA" id="ARBA00000966"/>
    </source>
</evidence>
<dbReference type="GO" id="GO:0008810">
    <property type="term" value="F:cellulase activity"/>
    <property type="evidence" value="ECO:0007669"/>
    <property type="project" value="UniProtKB-EC"/>
</dbReference>
<feature type="chain" id="PRO_5031603410" description="Endoglucanase" evidence="9">
    <location>
        <begin position="22"/>
        <end position="626"/>
    </location>
</feature>
<reference evidence="12" key="2">
    <citation type="submission" date="2021-03" db="UniProtKB">
        <authorList>
            <consortium name="EnsemblPlants"/>
        </authorList>
    </citation>
    <scope>IDENTIFICATION</scope>
</reference>
<dbReference type="OMA" id="ATEEACY"/>
<sequence>MGRYRLCGVLLFTLQLFYVLTSTTTNVVAATASFDYNDALDKSLLFFEAQRSGRLPGNQRVHWRGDSGLEDGFSQQADLVGGYYDAGDHVKFGLPMAYSVTLMSWAAIDLKKEIVAANQMDHTLEAIRWGTDYFLKAHCDNNVLWAQVGEGEEDHSCWQRAEEMTTSRLAYKLDSSHPGSDVAGETAAALAAASLAFKPYNSSYSGLLLSHAKEIFSFADTFRGLYDDSYPEAESFYPSSGYTDELLWAAAWLYRATNNDYYLQYASYNGASLGGTGNSVKMFSWDNKYAGVQILLTKVLLDGDGQAYTDTLKQYKARADFFVCAYLQKNGGDNVPMTPGGLAFLLASNNLQYAASASFLLAIYSEYLASSSSVIQCPDGTVQSQDLLNFAKSQADYILGNNPQSMSYLIGYGTHYPQKPHHRGSSIPSIHELSTRLDCSQGFDEWYRNWNPNPNVLYGGLIGGPDSSDCFTDDRDNYDQSEPTLTAGAPLIGLFSKLHSAFSSSPPSGYHESPKTPPQSSYSDETKEPSTPSGYDQYQNPSASYASPDQPAETPLQSTSVQNPSAPEPAPSSDYILNSPAPGPVIEDYVMVNQQINSAPSVLSGRVKYLVLKAMLPLVPLLIAAL</sequence>
<evidence type="ECO:0000256" key="2">
    <source>
        <dbReference type="ARBA" id="ARBA00007072"/>
    </source>
</evidence>
<evidence type="ECO:0000256" key="7">
    <source>
        <dbReference type="ARBA" id="ARBA00023326"/>
    </source>
</evidence>
<keyword evidence="9" id="KW-0732">Signal</keyword>
<dbReference type="PROSITE" id="PS00592">
    <property type="entry name" value="GH9_2"/>
    <property type="match status" value="1"/>
</dbReference>
<feature type="compositionally biased region" description="Polar residues" evidence="10">
    <location>
        <begin position="518"/>
        <end position="547"/>
    </location>
</feature>
<keyword evidence="7 8" id="KW-0624">Polysaccharide degradation</keyword>
<evidence type="ECO:0000259" key="11">
    <source>
        <dbReference type="Pfam" id="PF00759"/>
    </source>
</evidence>
<feature type="active site" evidence="8">
    <location>
        <position position="421"/>
    </location>
</feature>
<dbReference type="Gene3D" id="1.50.10.10">
    <property type="match status" value="1"/>
</dbReference>
<dbReference type="SUPFAM" id="SSF48208">
    <property type="entry name" value="Six-hairpin glycosidases"/>
    <property type="match status" value="1"/>
</dbReference>
<keyword evidence="6 8" id="KW-0326">Glycosidase</keyword>
<feature type="signal peptide" evidence="9">
    <location>
        <begin position="1"/>
        <end position="21"/>
    </location>
</feature>
<dbReference type="Gramene" id="AUR62017685-RA">
    <property type="protein sequence ID" value="AUR62017685-RA:cds"/>
    <property type="gene ID" value="AUR62017685"/>
</dbReference>
<evidence type="ECO:0000256" key="4">
    <source>
        <dbReference type="ARBA" id="ARBA00023001"/>
    </source>
</evidence>
<comment type="catalytic activity">
    <reaction evidence="1 9">
        <text>Endohydrolysis of (1-&gt;4)-beta-D-glucosidic linkages in cellulose, lichenin and cereal beta-D-glucans.</text>
        <dbReference type="EC" id="3.2.1.4"/>
    </reaction>
</comment>
<keyword evidence="3 8" id="KW-0378">Hydrolase</keyword>
<name>A0A803LRV6_CHEQI</name>
<dbReference type="InterPro" id="IPR001701">
    <property type="entry name" value="Glyco_hydro_9"/>
</dbReference>
<evidence type="ECO:0000256" key="6">
    <source>
        <dbReference type="ARBA" id="ARBA00023295"/>
    </source>
</evidence>
<dbReference type="Proteomes" id="UP000596660">
    <property type="component" value="Unplaced"/>
</dbReference>
<evidence type="ECO:0000256" key="5">
    <source>
        <dbReference type="ARBA" id="ARBA00023277"/>
    </source>
</evidence>
<protein>
    <recommendedName>
        <fullName evidence="9">Endoglucanase</fullName>
        <ecNumber evidence="9">3.2.1.4</ecNumber>
    </recommendedName>
</protein>
<feature type="region of interest" description="Disordered" evidence="10">
    <location>
        <begin position="503"/>
        <end position="579"/>
    </location>
</feature>
<dbReference type="FunFam" id="1.50.10.10:FF:000020">
    <property type="entry name" value="Endoglucanase"/>
    <property type="match status" value="1"/>
</dbReference>
<evidence type="ECO:0000256" key="10">
    <source>
        <dbReference type="SAM" id="MobiDB-lite"/>
    </source>
</evidence>
<reference evidence="12" key="1">
    <citation type="journal article" date="2017" name="Nature">
        <title>The genome of Chenopodium quinoa.</title>
        <authorList>
            <person name="Jarvis D.E."/>
            <person name="Ho Y.S."/>
            <person name="Lightfoot D.J."/>
            <person name="Schmoeckel S.M."/>
            <person name="Li B."/>
            <person name="Borm T.J.A."/>
            <person name="Ohyanagi H."/>
            <person name="Mineta K."/>
            <person name="Michell C.T."/>
            <person name="Saber N."/>
            <person name="Kharbatia N.M."/>
            <person name="Rupper R.R."/>
            <person name="Sharp A.R."/>
            <person name="Dally N."/>
            <person name="Boughton B.A."/>
            <person name="Woo Y.H."/>
            <person name="Gao G."/>
            <person name="Schijlen E.G.W.M."/>
            <person name="Guo X."/>
            <person name="Momin A.A."/>
            <person name="Negrao S."/>
            <person name="Al-Babili S."/>
            <person name="Gehring C."/>
            <person name="Roessner U."/>
            <person name="Jung C."/>
            <person name="Murphy K."/>
            <person name="Arold S.T."/>
            <person name="Gojobori T."/>
            <person name="van der Linden C.G."/>
            <person name="van Loo E.N."/>
            <person name="Jellen E.N."/>
            <person name="Maughan P.J."/>
            <person name="Tester M."/>
        </authorList>
    </citation>
    <scope>NUCLEOTIDE SEQUENCE [LARGE SCALE GENOMIC DNA]</scope>
    <source>
        <strain evidence="12">cv. PI 614886</strain>
    </source>
</reference>
<keyword evidence="4 9" id="KW-0136">Cellulose degradation</keyword>
<dbReference type="PANTHER" id="PTHR22298">
    <property type="entry name" value="ENDO-1,4-BETA-GLUCANASE"/>
    <property type="match status" value="1"/>
</dbReference>
<dbReference type="InterPro" id="IPR012341">
    <property type="entry name" value="6hp_glycosidase-like_sf"/>
</dbReference>
<evidence type="ECO:0000256" key="3">
    <source>
        <dbReference type="ARBA" id="ARBA00022801"/>
    </source>
</evidence>
<keyword evidence="13" id="KW-1185">Reference proteome</keyword>